<reference evidence="1 2" key="1">
    <citation type="submission" date="2024-04" db="EMBL/GenBank/DDBJ databases">
        <title>Tritrichomonas musculus Genome.</title>
        <authorList>
            <person name="Alves-Ferreira E."/>
            <person name="Grigg M."/>
            <person name="Lorenzi H."/>
            <person name="Galac M."/>
        </authorList>
    </citation>
    <scope>NUCLEOTIDE SEQUENCE [LARGE SCALE GENOMIC DNA]</scope>
    <source>
        <strain evidence="1 2">EAF2021</strain>
    </source>
</reference>
<gene>
    <name evidence="1" type="ORF">M9Y10_011059</name>
</gene>
<evidence type="ECO:0000313" key="2">
    <source>
        <dbReference type="Proteomes" id="UP001470230"/>
    </source>
</evidence>
<organism evidence="1 2">
    <name type="scientific">Tritrichomonas musculus</name>
    <dbReference type="NCBI Taxonomy" id="1915356"/>
    <lineage>
        <taxon>Eukaryota</taxon>
        <taxon>Metamonada</taxon>
        <taxon>Parabasalia</taxon>
        <taxon>Tritrichomonadida</taxon>
        <taxon>Tritrichomonadidae</taxon>
        <taxon>Tritrichomonas</taxon>
    </lineage>
</organism>
<evidence type="ECO:0000313" key="1">
    <source>
        <dbReference type="EMBL" id="KAK8865503.1"/>
    </source>
</evidence>
<dbReference type="EMBL" id="JAPFFF010000016">
    <property type="protein sequence ID" value="KAK8865503.1"/>
    <property type="molecule type" value="Genomic_DNA"/>
</dbReference>
<protein>
    <submittedName>
        <fullName evidence="1">Uncharacterized protein</fullName>
    </submittedName>
</protein>
<sequence>MKKRGDKKWNSDSTIQCKINGTVVNIELPKETKNTKKETKKEKEIINENDQKTYFSVDFNDDNDIFKNCFVDFQQGLSDISFDFDYDQYGNFDFNHKYDSNFDDFSVLFDDF</sequence>
<comment type="caution">
    <text evidence="1">The sequence shown here is derived from an EMBL/GenBank/DDBJ whole genome shotgun (WGS) entry which is preliminary data.</text>
</comment>
<accession>A0ABR2IMJ1</accession>
<proteinExistence type="predicted"/>
<name>A0ABR2IMJ1_9EUKA</name>
<keyword evidence="2" id="KW-1185">Reference proteome</keyword>
<dbReference type="Proteomes" id="UP001470230">
    <property type="component" value="Unassembled WGS sequence"/>
</dbReference>